<dbReference type="EMBL" id="CAIT01000004">
    <property type="protein sequence ID" value="CCH52047.1"/>
    <property type="molecule type" value="Genomic_DNA"/>
</dbReference>
<gene>
    <name evidence="1" type="ORF">BN8_01020</name>
</gene>
<dbReference type="eggNOG" id="COG3204">
    <property type="taxonomic scope" value="Bacteria"/>
</dbReference>
<keyword evidence="1" id="KW-0449">Lipoprotein</keyword>
<dbReference type="Proteomes" id="UP000009309">
    <property type="component" value="Unassembled WGS sequence"/>
</dbReference>
<proteinExistence type="predicted"/>
<organism evidence="1 2">
    <name type="scientific">Fibrisoma limi BUZ 3</name>
    <dbReference type="NCBI Taxonomy" id="1185876"/>
    <lineage>
        <taxon>Bacteria</taxon>
        <taxon>Pseudomonadati</taxon>
        <taxon>Bacteroidota</taxon>
        <taxon>Cytophagia</taxon>
        <taxon>Cytophagales</taxon>
        <taxon>Spirosomataceae</taxon>
        <taxon>Fibrisoma</taxon>
    </lineage>
</organism>
<dbReference type="SUPFAM" id="SSF50956">
    <property type="entry name" value="Thermostable phytase (3-phytase)"/>
    <property type="match status" value="1"/>
</dbReference>
<keyword evidence="2" id="KW-1185">Reference proteome</keyword>
<evidence type="ECO:0000313" key="1">
    <source>
        <dbReference type="EMBL" id="CCH52047.1"/>
    </source>
</evidence>
<name>I2GDS3_9BACT</name>
<protein>
    <submittedName>
        <fullName evidence="1">Putative lipoprotein</fullName>
    </submittedName>
</protein>
<evidence type="ECO:0000313" key="2">
    <source>
        <dbReference type="Proteomes" id="UP000009309"/>
    </source>
</evidence>
<dbReference type="AlphaFoldDB" id="I2GDS3"/>
<sequence length="313" mass="34528">MLEFAANSYVSFVTLVIKSTRQLYMRIPVFLASLLGLVSCELTTPGSSEVQFSSEPTTTPVAPGQIDEASGMADSRSQPGNLWIQQDSGSPAELILLGHDGTVKGKAAVPNASNRDWEEMASGPGPQDGVNYLYIGEIGDNNGQYPTCLIYRLPEPANLQTPIAQVERINFKYPDGPRDAEAMFVDPKTKDIWIISKREPNVRLYKLPYPQNINEVTTAQPFGELPYTFVTGAAISPDGSEIVLRTYTQIVYWKRQDGQSIADAMQKQSARTLPYRQEPQGEAICFGRDGRGYFTISEKAGASSVNLYYYAKK</sequence>
<reference evidence="1 2" key="1">
    <citation type="journal article" date="2012" name="J. Bacteriol.">
        <title>Genome Sequence of the Filamentous Bacterium Fibrisoma limi BUZ 3T.</title>
        <authorList>
            <person name="Filippini M."/>
            <person name="Qi W."/>
            <person name="Jaenicke S."/>
            <person name="Goesmann A."/>
            <person name="Smits T.H."/>
            <person name="Bagheri H.C."/>
        </authorList>
    </citation>
    <scope>NUCLEOTIDE SEQUENCE [LARGE SCALE GENOMIC DNA]</scope>
    <source>
        <strain evidence="2">BUZ 3T</strain>
    </source>
</reference>
<accession>I2GDS3</accession>
<comment type="caution">
    <text evidence="1">The sequence shown here is derived from an EMBL/GenBank/DDBJ whole genome shotgun (WGS) entry which is preliminary data.</text>
</comment>
<dbReference type="STRING" id="1185876.BN8_01020"/>